<organism evidence="3 4">
    <name type="scientific">Methyloligella solikamskensis</name>
    <dbReference type="NCBI Taxonomy" id="1177756"/>
    <lineage>
        <taxon>Bacteria</taxon>
        <taxon>Pseudomonadati</taxon>
        <taxon>Pseudomonadota</taxon>
        <taxon>Alphaproteobacteria</taxon>
        <taxon>Hyphomicrobiales</taxon>
        <taxon>Hyphomicrobiaceae</taxon>
        <taxon>Methyloligella</taxon>
    </lineage>
</organism>
<sequence length="152" mass="16644">MTELRAWMAAAMVAGLAMLLPGLAAADGLKNPKDAVEIFKKATAEGDAAAIANVYGPKATLLLPDGKVASGRDQIRALNERMLSAGKNELTFRDVKVDGGDSRAVMIWSWERKITPEKGEPVTIRGRSMLYWLKGEDGWQIAVDMYQQVPRR</sequence>
<dbReference type="Pfam" id="PF14534">
    <property type="entry name" value="DUF4440"/>
    <property type="match status" value="1"/>
</dbReference>
<dbReference type="SUPFAM" id="SSF54427">
    <property type="entry name" value="NTF2-like"/>
    <property type="match status" value="1"/>
</dbReference>
<evidence type="ECO:0000259" key="2">
    <source>
        <dbReference type="Pfam" id="PF14534"/>
    </source>
</evidence>
<evidence type="ECO:0000313" key="4">
    <source>
        <dbReference type="Proteomes" id="UP001597102"/>
    </source>
</evidence>
<dbReference type="InterPro" id="IPR032710">
    <property type="entry name" value="NTF2-like_dom_sf"/>
</dbReference>
<keyword evidence="1" id="KW-0732">Signal</keyword>
<dbReference type="Gene3D" id="3.10.450.50">
    <property type="match status" value="1"/>
</dbReference>
<feature type="signal peptide" evidence="1">
    <location>
        <begin position="1"/>
        <end position="26"/>
    </location>
</feature>
<feature type="chain" id="PRO_5046951274" evidence="1">
    <location>
        <begin position="27"/>
        <end position="152"/>
    </location>
</feature>
<dbReference type="NCBIfam" id="TIGR02246">
    <property type="entry name" value="SgcJ/EcaC family oxidoreductase"/>
    <property type="match status" value="1"/>
</dbReference>
<dbReference type="InterPro" id="IPR011944">
    <property type="entry name" value="Steroid_delta5-4_isomerase"/>
</dbReference>
<dbReference type="EMBL" id="JBHTJO010000002">
    <property type="protein sequence ID" value="MFD0988265.1"/>
    <property type="molecule type" value="Genomic_DNA"/>
</dbReference>
<name>A0ABW3JEK3_9HYPH</name>
<gene>
    <name evidence="3" type="ORF">ACFQ2F_14280</name>
</gene>
<feature type="domain" description="DUF4440" evidence="2">
    <location>
        <begin position="36"/>
        <end position="141"/>
    </location>
</feature>
<comment type="caution">
    <text evidence="3">The sequence shown here is derived from an EMBL/GenBank/DDBJ whole genome shotgun (WGS) entry which is preliminary data.</text>
</comment>
<dbReference type="Proteomes" id="UP001597102">
    <property type="component" value="Unassembled WGS sequence"/>
</dbReference>
<evidence type="ECO:0000313" key="3">
    <source>
        <dbReference type="EMBL" id="MFD0988265.1"/>
    </source>
</evidence>
<accession>A0ABW3JEK3</accession>
<evidence type="ECO:0000256" key="1">
    <source>
        <dbReference type="SAM" id="SignalP"/>
    </source>
</evidence>
<proteinExistence type="predicted"/>
<protein>
    <submittedName>
        <fullName evidence="3">YybH family protein</fullName>
    </submittedName>
</protein>
<dbReference type="InterPro" id="IPR027843">
    <property type="entry name" value="DUF4440"/>
</dbReference>
<keyword evidence="4" id="KW-1185">Reference proteome</keyword>
<dbReference type="RefSeq" id="WP_379091184.1">
    <property type="nucleotide sequence ID" value="NZ_JBHTJO010000002.1"/>
</dbReference>
<reference evidence="4" key="1">
    <citation type="journal article" date="2019" name="Int. J. Syst. Evol. Microbiol.">
        <title>The Global Catalogue of Microorganisms (GCM) 10K type strain sequencing project: providing services to taxonomists for standard genome sequencing and annotation.</title>
        <authorList>
            <consortium name="The Broad Institute Genomics Platform"/>
            <consortium name="The Broad Institute Genome Sequencing Center for Infectious Disease"/>
            <person name="Wu L."/>
            <person name="Ma J."/>
        </authorList>
    </citation>
    <scope>NUCLEOTIDE SEQUENCE [LARGE SCALE GENOMIC DNA]</scope>
    <source>
        <strain evidence="4">CCUG 61697</strain>
    </source>
</reference>